<evidence type="ECO:0000256" key="5">
    <source>
        <dbReference type="PROSITE-ProRule" id="PRU01248"/>
    </source>
</evidence>
<proteinExistence type="inferred from homology"/>
<sequence>MDLIDKYIRYVGQIRRYSGKTVRTYTDVLNEFVTYAFRDEKEAAGKAAWQNTAGNRIAREDAKPASGTEKTDSEILEILNPGMIRSYEVHLMNGRKLIPRTVNLHLSVLSGFCRFLMKEGLLNSNPVRTVARPKVPKRLPTVYRESAMEKYLKDTDIFAACDIRTPPEQFMEQYRSSRRRGYRPESDSLWLKMSCLSDDISKFSRWLYEKKLGRVMLLTLYSTGMRRSELVSLHAGDIDLDRKNVKVRGKGDKMREIPLTSSLCEEISLYLQAVEMICGEKDPQRPLFVTFRGRGVYPEYVDRAIRAELEGAEGFTGKKSPHVLRHTLATELLDRGADLFSIKELLGHSSLAATQVYTHNSIEKLQKVYQTAHPRAKNGGKNGD</sequence>
<dbReference type="PANTHER" id="PTHR30349">
    <property type="entry name" value="PHAGE INTEGRASE-RELATED"/>
    <property type="match status" value="1"/>
</dbReference>
<gene>
    <name evidence="8" type="ORF">IAC23_00280</name>
</gene>
<dbReference type="SUPFAM" id="SSF56349">
    <property type="entry name" value="DNA breaking-rejoining enzymes"/>
    <property type="match status" value="2"/>
</dbReference>
<dbReference type="InterPro" id="IPR011010">
    <property type="entry name" value="DNA_brk_join_enz"/>
</dbReference>
<dbReference type="InterPro" id="IPR010998">
    <property type="entry name" value="Integrase_recombinase_N"/>
</dbReference>
<reference evidence="8" key="1">
    <citation type="submission" date="2020-10" db="EMBL/GenBank/DDBJ databases">
        <authorList>
            <person name="Gilroy R."/>
        </authorList>
    </citation>
    <scope>NUCLEOTIDE SEQUENCE</scope>
    <source>
        <strain evidence="8">D5-748</strain>
    </source>
</reference>
<keyword evidence="4" id="KW-0233">DNA recombination</keyword>
<name>A0A9D9EBB0_9BACT</name>
<reference evidence="8" key="2">
    <citation type="journal article" date="2021" name="PeerJ">
        <title>Extensive microbial diversity within the chicken gut microbiome revealed by metagenomics and culture.</title>
        <authorList>
            <person name="Gilroy R."/>
            <person name="Ravi A."/>
            <person name="Getino M."/>
            <person name="Pursley I."/>
            <person name="Horton D.L."/>
            <person name="Alikhan N.F."/>
            <person name="Baker D."/>
            <person name="Gharbi K."/>
            <person name="Hall N."/>
            <person name="Watson M."/>
            <person name="Adriaenssens E.M."/>
            <person name="Foster-Nyarko E."/>
            <person name="Jarju S."/>
            <person name="Secka A."/>
            <person name="Antonio M."/>
            <person name="Oren A."/>
            <person name="Chaudhuri R.R."/>
            <person name="La Ragione R."/>
            <person name="Hildebrand F."/>
            <person name="Pallen M.J."/>
        </authorList>
    </citation>
    <scope>NUCLEOTIDE SEQUENCE</scope>
    <source>
        <strain evidence="8">D5-748</strain>
    </source>
</reference>
<evidence type="ECO:0000259" key="6">
    <source>
        <dbReference type="PROSITE" id="PS51898"/>
    </source>
</evidence>
<accession>A0A9D9EBB0</accession>
<evidence type="ECO:0000256" key="4">
    <source>
        <dbReference type="ARBA" id="ARBA00023172"/>
    </source>
</evidence>
<evidence type="ECO:0000256" key="3">
    <source>
        <dbReference type="ARBA" id="ARBA00023125"/>
    </source>
</evidence>
<evidence type="ECO:0000313" key="9">
    <source>
        <dbReference type="Proteomes" id="UP000823619"/>
    </source>
</evidence>
<evidence type="ECO:0000313" key="8">
    <source>
        <dbReference type="EMBL" id="MBO8444127.1"/>
    </source>
</evidence>
<organism evidence="8 9">
    <name type="scientific">Candidatus Cryptobacteroides merdavium</name>
    <dbReference type="NCBI Taxonomy" id="2840769"/>
    <lineage>
        <taxon>Bacteria</taxon>
        <taxon>Pseudomonadati</taxon>
        <taxon>Bacteroidota</taxon>
        <taxon>Bacteroidia</taxon>
        <taxon>Bacteroidales</taxon>
        <taxon>Candidatus Cryptobacteroides</taxon>
    </lineage>
</organism>
<dbReference type="InterPro" id="IPR044068">
    <property type="entry name" value="CB"/>
</dbReference>
<evidence type="ECO:0000256" key="1">
    <source>
        <dbReference type="ARBA" id="ARBA00008857"/>
    </source>
</evidence>
<dbReference type="PROSITE" id="PS51898">
    <property type="entry name" value="TYR_RECOMBINASE"/>
    <property type="match status" value="1"/>
</dbReference>
<dbReference type="GO" id="GO:0006310">
    <property type="term" value="P:DNA recombination"/>
    <property type="evidence" value="ECO:0007669"/>
    <property type="project" value="UniProtKB-KW"/>
</dbReference>
<dbReference type="InterPro" id="IPR013762">
    <property type="entry name" value="Integrase-like_cat_sf"/>
</dbReference>
<feature type="domain" description="Core-binding (CB)" evidence="7">
    <location>
        <begin position="1"/>
        <end position="117"/>
    </location>
</feature>
<dbReference type="AlphaFoldDB" id="A0A9D9EBB0"/>
<dbReference type="Pfam" id="PF00589">
    <property type="entry name" value="Phage_integrase"/>
    <property type="match status" value="1"/>
</dbReference>
<dbReference type="Gene3D" id="1.10.443.10">
    <property type="entry name" value="Intergrase catalytic core"/>
    <property type="match status" value="1"/>
</dbReference>
<feature type="domain" description="Tyr recombinase" evidence="6">
    <location>
        <begin position="188"/>
        <end position="370"/>
    </location>
</feature>
<evidence type="ECO:0000256" key="2">
    <source>
        <dbReference type="ARBA" id="ARBA00022908"/>
    </source>
</evidence>
<dbReference type="Gene3D" id="1.10.150.130">
    <property type="match status" value="1"/>
</dbReference>
<protein>
    <submittedName>
        <fullName evidence="8">Tyrosine-type recombinase/integrase</fullName>
    </submittedName>
</protein>
<dbReference type="PANTHER" id="PTHR30349:SF41">
    <property type="entry name" value="INTEGRASE_RECOMBINASE PROTEIN MJ0367-RELATED"/>
    <property type="match status" value="1"/>
</dbReference>
<evidence type="ECO:0000259" key="7">
    <source>
        <dbReference type="PROSITE" id="PS51900"/>
    </source>
</evidence>
<comment type="caution">
    <text evidence="8">The sequence shown here is derived from an EMBL/GenBank/DDBJ whole genome shotgun (WGS) entry which is preliminary data.</text>
</comment>
<comment type="similarity">
    <text evidence="1">Belongs to the 'phage' integrase family.</text>
</comment>
<keyword evidence="2" id="KW-0229">DNA integration</keyword>
<dbReference type="InterPro" id="IPR050090">
    <property type="entry name" value="Tyrosine_recombinase_XerCD"/>
</dbReference>
<dbReference type="InterPro" id="IPR002104">
    <property type="entry name" value="Integrase_catalytic"/>
</dbReference>
<dbReference type="PROSITE" id="PS51900">
    <property type="entry name" value="CB"/>
    <property type="match status" value="1"/>
</dbReference>
<keyword evidence="3 5" id="KW-0238">DNA-binding</keyword>
<dbReference type="GO" id="GO:0003677">
    <property type="term" value="F:DNA binding"/>
    <property type="evidence" value="ECO:0007669"/>
    <property type="project" value="UniProtKB-UniRule"/>
</dbReference>
<dbReference type="GO" id="GO:0015074">
    <property type="term" value="P:DNA integration"/>
    <property type="evidence" value="ECO:0007669"/>
    <property type="project" value="UniProtKB-KW"/>
</dbReference>
<dbReference type="Proteomes" id="UP000823619">
    <property type="component" value="Unassembled WGS sequence"/>
</dbReference>
<dbReference type="EMBL" id="JADIMO010000006">
    <property type="protein sequence ID" value="MBO8444127.1"/>
    <property type="molecule type" value="Genomic_DNA"/>
</dbReference>